<gene>
    <name evidence="1" type="ORF">EC973_000400</name>
</gene>
<accession>A0A8H7BQI1</accession>
<protein>
    <submittedName>
        <fullName evidence="1">Uncharacterized protein</fullName>
    </submittedName>
</protein>
<proteinExistence type="predicted"/>
<keyword evidence="2" id="KW-1185">Reference proteome</keyword>
<sequence length="355" mass="40743">MHDPRWPEQDHVTTKLSTAERLQLQDSQVKNAKAYIEEQQLAIAGIPGTRFQTAEEAKELRSRVDCWTRGQWVEKPKRLRLEHFQDPTYKQKEDKDRELRWEPTCPFQSGETVNPSRWCEALKGRNILLVGDLVHYQLHEVFLDTLRDGPTVCYGELNCKDHTLCTEPQVVLRYLRNDVLSTNRNIDLAGGHPSADVVTWPFMANYILPKYQILILNRAPILEDDTQFIRELTQTMIAIRKAVPNMLIIYRSTSIGHPYCDEAQGPLMSYLKDEELRRLPYGWSEVSRRNALARVIVEAAGGLFVDLAAMTDLRPDGHVGGQDCLRYRIPGPLDAWVEVLYEVFLALESPGKMDG</sequence>
<evidence type="ECO:0000313" key="2">
    <source>
        <dbReference type="Proteomes" id="UP000605846"/>
    </source>
</evidence>
<dbReference type="OrthoDB" id="630188at2759"/>
<evidence type="ECO:0000313" key="1">
    <source>
        <dbReference type="EMBL" id="KAF7725148.1"/>
    </source>
</evidence>
<dbReference type="Proteomes" id="UP000605846">
    <property type="component" value="Unassembled WGS sequence"/>
</dbReference>
<dbReference type="EMBL" id="JABAYA010000103">
    <property type="protein sequence ID" value="KAF7725148.1"/>
    <property type="molecule type" value="Genomic_DNA"/>
</dbReference>
<name>A0A8H7BQI1_9FUNG</name>
<reference evidence="1" key="1">
    <citation type="submission" date="2020-01" db="EMBL/GenBank/DDBJ databases">
        <title>Genome Sequencing of Three Apophysomyces-Like Fungal Strains Confirms a Novel Fungal Genus in the Mucoromycota with divergent Burkholderia-like Endosymbiotic Bacteria.</title>
        <authorList>
            <person name="Stajich J.E."/>
            <person name="Macias A.M."/>
            <person name="Carter-House D."/>
            <person name="Lovett B."/>
            <person name="Kasson L.R."/>
            <person name="Berry K."/>
            <person name="Grigoriev I."/>
            <person name="Chang Y."/>
            <person name="Spatafora J."/>
            <person name="Kasson M.T."/>
        </authorList>
    </citation>
    <scope>NUCLEOTIDE SEQUENCE</scope>
    <source>
        <strain evidence="1">NRRL A-21654</strain>
    </source>
</reference>
<organism evidence="1 2">
    <name type="scientific">Apophysomyces ossiformis</name>
    <dbReference type="NCBI Taxonomy" id="679940"/>
    <lineage>
        <taxon>Eukaryota</taxon>
        <taxon>Fungi</taxon>
        <taxon>Fungi incertae sedis</taxon>
        <taxon>Mucoromycota</taxon>
        <taxon>Mucoromycotina</taxon>
        <taxon>Mucoromycetes</taxon>
        <taxon>Mucorales</taxon>
        <taxon>Mucorineae</taxon>
        <taxon>Mucoraceae</taxon>
        <taxon>Apophysomyces</taxon>
    </lineage>
</organism>
<comment type="caution">
    <text evidence="1">The sequence shown here is derived from an EMBL/GenBank/DDBJ whole genome shotgun (WGS) entry which is preliminary data.</text>
</comment>
<dbReference type="AlphaFoldDB" id="A0A8H7BQI1"/>